<dbReference type="Pfam" id="PF05721">
    <property type="entry name" value="PhyH"/>
    <property type="match status" value="1"/>
</dbReference>
<dbReference type="AlphaFoldDB" id="A0A6C0DU09"/>
<reference evidence="2" key="1">
    <citation type="journal article" date="2020" name="Nature">
        <title>Giant virus diversity and host interactions through global metagenomics.</title>
        <authorList>
            <person name="Schulz F."/>
            <person name="Roux S."/>
            <person name="Paez-Espino D."/>
            <person name="Jungbluth S."/>
            <person name="Walsh D.A."/>
            <person name="Denef V.J."/>
            <person name="McMahon K.D."/>
            <person name="Konstantinidis K.T."/>
            <person name="Eloe-Fadrosh E.A."/>
            <person name="Kyrpides N.C."/>
            <person name="Woyke T."/>
        </authorList>
    </citation>
    <scope>NUCLEOTIDE SEQUENCE</scope>
    <source>
        <strain evidence="2">GVMAG-M-3300023174-5</strain>
    </source>
</reference>
<dbReference type="EMBL" id="MN739668">
    <property type="protein sequence ID" value="QHT19723.1"/>
    <property type="molecule type" value="Genomic_DNA"/>
</dbReference>
<evidence type="ECO:0000313" key="2">
    <source>
        <dbReference type="EMBL" id="QHT19723.1"/>
    </source>
</evidence>
<name>A0A6C0DU09_9ZZZZ</name>
<accession>A0A6C0DU09</accession>
<organism evidence="2">
    <name type="scientific">viral metagenome</name>
    <dbReference type="NCBI Taxonomy" id="1070528"/>
    <lineage>
        <taxon>unclassified sequences</taxon>
        <taxon>metagenomes</taxon>
        <taxon>organismal metagenomes</taxon>
    </lineage>
</organism>
<sequence length="344" mass="40832">MHSLYIDIKRMNLNYQNPDIKNFGYILLKNVLTEEELNFGLSCIQNDNKVNYSLMKQFIDTIFFPVIQKNDNTITKPNYVKFRFSNNNNSTDASTFHGDIYNHTNTELLPIFTCLCYFDNAQLEVIPGSHKYNNSGWSVDTYSKKVVLDVQRGDILVFHSNMHHRGVNYNKIGDRRLLQVFEVFPDEETFNQHFSKLVIVQSSKSFLMQNLINPVLYNLSKFPTIIDYATFCHYILMYNDLHYKIGMMDLAPWEKINKYVSYEPGRRVNIEDVNNKLEDLNVNILCNKNVYSRSYSNFYLYFYVLYWVVSLIILYIIKKTLFKGYNVRKLKFLKKIKIFFDLKI</sequence>
<proteinExistence type="predicted"/>
<keyword evidence="1" id="KW-1133">Transmembrane helix</keyword>
<protein>
    <recommendedName>
        <fullName evidence="3">Phytanoyl-CoA dioxygenase</fullName>
    </recommendedName>
</protein>
<evidence type="ECO:0000256" key="1">
    <source>
        <dbReference type="SAM" id="Phobius"/>
    </source>
</evidence>
<dbReference type="InterPro" id="IPR008775">
    <property type="entry name" value="Phytyl_CoA_dOase-like"/>
</dbReference>
<evidence type="ECO:0008006" key="3">
    <source>
        <dbReference type="Google" id="ProtNLM"/>
    </source>
</evidence>
<dbReference type="Gene3D" id="2.60.120.620">
    <property type="entry name" value="q2cbj1_9rhob like domain"/>
    <property type="match status" value="1"/>
</dbReference>
<keyword evidence="1" id="KW-0812">Transmembrane</keyword>
<dbReference type="SUPFAM" id="SSF51197">
    <property type="entry name" value="Clavaminate synthase-like"/>
    <property type="match status" value="1"/>
</dbReference>
<keyword evidence="1" id="KW-0472">Membrane</keyword>
<feature type="transmembrane region" description="Helical" evidence="1">
    <location>
        <begin position="298"/>
        <end position="317"/>
    </location>
</feature>